<accession>A0ACD1G1R2</accession>
<evidence type="ECO:0000313" key="2">
    <source>
        <dbReference type="Proteomes" id="UP000249057"/>
    </source>
</evidence>
<organism evidence="1 2">
    <name type="scientific">Aspergillus brunneoviolaceus CBS 621.78</name>
    <dbReference type="NCBI Taxonomy" id="1450534"/>
    <lineage>
        <taxon>Eukaryota</taxon>
        <taxon>Fungi</taxon>
        <taxon>Dikarya</taxon>
        <taxon>Ascomycota</taxon>
        <taxon>Pezizomycotina</taxon>
        <taxon>Eurotiomycetes</taxon>
        <taxon>Eurotiomycetidae</taxon>
        <taxon>Eurotiales</taxon>
        <taxon>Aspergillaceae</taxon>
        <taxon>Aspergillus</taxon>
        <taxon>Aspergillus subgen. Circumdati</taxon>
    </lineage>
</organism>
<sequence length="75" mass="8423">MWVDGDQNDESLTNERSSTHPTDTNSGGGEKQDNRERNLHGQKANDDEQSHGSDDHADDFATWGGRVVLRHRQCC</sequence>
<dbReference type="Proteomes" id="UP000249057">
    <property type="component" value="Unassembled WGS sequence"/>
</dbReference>
<evidence type="ECO:0000313" key="1">
    <source>
        <dbReference type="EMBL" id="RAH43132.1"/>
    </source>
</evidence>
<keyword evidence="2" id="KW-1185">Reference proteome</keyword>
<protein>
    <submittedName>
        <fullName evidence="1">Uncharacterized protein</fullName>
    </submittedName>
</protein>
<dbReference type="EMBL" id="KZ825366">
    <property type="protein sequence ID" value="RAH43132.1"/>
    <property type="molecule type" value="Genomic_DNA"/>
</dbReference>
<reference evidence="1" key="1">
    <citation type="submission" date="2018-02" db="EMBL/GenBank/DDBJ databases">
        <title>The genomes of Aspergillus section Nigri reveals drivers in fungal speciation.</title>
        <authorList>
            <consortium name="DOE Joint Genome Institute"/>
            <person name="Vesth T.C."/>
            <person name="Nybo J."/>
            <person name="Theobald S."/>
            <person name="Brandl J."/>
            <person name="Frisvad J.C."/>
            <person name="Nielsen K.F."/>
            <person name="Lyhne E.K."/>
            <person name="Kogle M.E."/>
            <person name="Kuo A."/>
            <person name="Riley R."/>
            <person name="Clum A."/>
            <person name="Nolan M."/>
            <person name="Lipzen A."/>
            <person name="Salamov A."/>
            <person name="Henrissat B."/>
            <person name="Wiebenga A."/>
            <person name="De vries R.P."/>
            <person name="Grigoriev I.V."/>
            <person name="Mortensen U.H."/>
            <person name="Andersen M.R."/>
            <person name="Baker S.E."/>
        </authorList>
    </citation>
    <scope>NUCLEOTIDE SEQUENCE</scope>
    <source>
        <strain evidence="1">CBS 621.78</strain>
    </source>
</reference>
<name>A0ACD1G1R2_9EURO</name>
<gene>
    <name evidence="1" type="ORF">BO95DRAFT_445434</name>
</gene>
<proteinExistence type="predicted"/>